<evidence type="ECO:0000313" key="2">
    <source>
        <dbReference type="Proteomes" id="UP000297535"/>
    </source>
</evidence>
<keyword evidence="2" id="KW-1185">Reference proteome</keyword>
<evidence type="ECO:0000313" key="1">
    <source>
        <dbReference type="EMBL" id="TGD98068.1"/>
    </source>
</evidence>
<proteinExistence type="predicted"/>
<reference evidence="1 2" key="1">
    <citation type="submission" date="2019-04" db="EMBL/GenBank/DDBJ databases">
        <authorList>
            <person name="Feng G."/>
            <person name="Zhu H."/>
        </authorList>
    </citation>
    <scope>NUCLEOTIDE SEQUENCE [LARGE SCALE GENOMIC DNA]</scope>
    <source>
        <strain evidence="1 2">6HR-1</strain>
    </source>
</reference>
<dbReference type="RefSeq" id="WP_135416500.1">
    <property type="nucleotide sequence ID" value="NZ_SRLB01000012.1"/>
</dbReference>
<gene>
    <name evidence="1" type="ORF">EU555_18145</name>
</gene>
<organism evidence="1 2">
    <name type="scientific">Methylobacterium nonmethylotrophicum</name>
    <dbReference type="NCBI Taxonomy" id="1141884"/>
    <lineage>
        <taxon>Bacteria</taxon>
        <taxon>Pseudomonadati</taxon>
        <taxon>Pseudomonadota</taxon>
        <taxon>Alphaproteobacteria</taxon>
        <taxon>Hyphomicrobiales</taxon>
        <taxon>Methylobacteriaceae</taxon>
        <taxon>Methylobacterium</taxon>
    </lineage>
</organism>
<protein>
    <submittedName>
        <fullName evidence="1">Uncharacterized protein</fullName>
    </submittedName>
</protein>
<dbReference type="Proteomes" id="UP000297535">
    <property type="component" value="Unassembled WGS sequence"/>
</dbReference>
<dbReference type="AlphaFoldDB" id="A0A4Z0NPC8"/>
<name>A0A4Z0NPC8_9HYPH</name>
<dbReference type="EMBL" id="SRLB01000012">
    <property type="protein sequence ID" value="TGD98068.1"/>
    <property type="molecule type" value="Genomic_DNA"/>
</dbReference>
<sequence length="86" mass="9365">MTLAPDHPRMIPLAGNDPAAERAARWARTSVTELEKEHADLSRTWPTCPILPELEAAISAARQRARVYETEKSPEVTAAKEGGSDA</sequence>
<comment type="caution">
    <text evidence="1">The sequence shown here is derived from an EMBL/GenBank/DDBJ whole genome shotgun (WGS) entry which is preliminary data.</text>
</comment>
<accession>A0A4Z0NPC8</accession>